<accession>A0ABR8Z059</accession>
<dbReference type="PANTHER" id="PTHR30520:SF6">
    <property type="entry name" value="FORMATE_NITRATE FAMILY TRANSPORTER (EUROFUNG)"/>
    <property type="match status" value="1"/>
</dbReference>
<feature type="transmembrane region" description="Helical" evidence="6">
    <location>
        <begin position="62"/>
        <end position="91"/>
    </location>
</feature>
<feature type="transmembrane region" description="Helical" evidence="6">
    <location>
        <begin position="29"/>
        <end position="50"/>
    </location>
</feature>
<evidence type="ECO:0000256" key="3">
    <source>
        <dbReference type="ARBA" id="ARBA00022989"/>
    </source>
</evidence>
<evidence type="ECO:0000313" key="8">
    <source>
        <dbReference type="Proteomes" id="UP000661894"/>
    </source>
</evidence>
<dbReference type="Pfam" id="PF01226">
    <property type="entry name" value="Form_Nir_trans"/>
    <property type="match status" value="1"/>
</dbReference>
<dbReference type="InterPro" id="IPR000292">
    <property type="entry name" value="For/NO2_transpt"/>
</dbReference>
<dbReference type="RefSeq" id="WP_251838761.1">
    <property type="nucleotide sequence ID" value="NZ_JACSPO010000001.1"/>
</dbReference>
<proteinExistence type="inferred from homology"/>
<evidence type="ECO:0000313" key="7">
    <source>
        <dbReference type="EMBL" id="MBD8061690.1"/>
    </source>
</evidence>
<keyword evidence="8" id="KW-1185">Reference proteome</keyword>
<evidence type="ECO:0000256" key="6">
    <source>
        <dbReference type="SAM" id="Phobius"/>
    </source>
</evidence>
<evidence type="ECO:0000256" key="2">
    <source>
        <dbReference type="ARBA" id="ARBA00022692"/>
    </source>
</evidence>
<keyword evidence="4 6" id="KW-0472">Membrane</keyword>
<feature type="transmembrane region" description="Helical" evidence="6">
    <location>
        <begin position="161"/>
        <end position="183"/>
    </location>
</feature>
<gene>
    <name evidence="7" type="ORF">H9624_05055</name>
</gene>
<dbReference type="InterPro" id="IPR023271">
    <property type="entry name" value="Aquaporin-like"/>
</dbReference>
<evidence type="ECO:0000256" key="5">
    <source>
        <dbReference type="ARBA" id="ARBA00049660"/>
    </source>
</evidence>
<feature type="transmembrane region" description="Helical" evidence="6">
    <location>
        <begin position="195"/>
        <end position="217"/>
    </location>
</feature>
<sequence length="281" mass="29658">MSDAVAPLGIVDAIGPAGEKKVALPAWQLVLRAVLATYLLGAATTLAVMVQVQTGVLVLGSLLFPIGLTLVVLLGLELVTGAFGVVPVAVLERRVSLAGCLRVFWWLVVGHLVGGLAAGWMISAVLTGMGTITDEPTAQALVDLAVDKTLRYEEAGPATGLTWAVLSAVLCNWLVALGVIMGFASTSLAGKILAIWMPILTFFALGYEHAVVNFFVIPTGMMLGAPIGIDDWWLWNQVPVLVGNLIGGLTLAALGLYFSHRTRPRRPEDDAEAEHRDAQTA</sequence>
<comment type="caution">
    <text evidence="7">The sequence shown here is derived from an EMBL/GenBank/DDBJ whole genome shotgun (WGS) entry which is preliminary data.</text>
</comment>
<dbReference type="EMBL" id="JACSPO010000001">
    <property type="protein sequence ID" value="MBD8061690.1"/>
    <property type="molecule type" value="Genomic_DNA"/>
</dbReference>
<keyword evidence="2 6" id="KW-0812">Transmembrane</keyword>
<protein>
    <submittedName>
        <fullName evidence="7">Formate/nitrite transporter family protein</fullName>
    </submittedName>
</protein>
<organism evidence="7 8">
    <name type="scientific">Oceanitalea stevensii</name>
    <dbReference type="NCBI Taxonomy" id="2763072"/>
    <lineage>
        <taxon>Bacteria</taxon>
        <taxon>Bacillati</taxon>
        <taxon>Actinomycetota</taxon>
        <taxon>Actinomycetes</taxon>
        <taxon>Micrococcales</taxon>
        <taxon>Bogoriellaceae</taxon>
        <taxon>Georgenia</taxon>
    </lineage>
</organism>
<evidence type="ECO:0000256" key="4">
    <source>
        <dbReference type="ARBA" id="ARBA00023136"/>
    </source>
</evidence>
<feature type="transmembrane region" description="Helical" evidence="6">
    <location>
        <begin position="103"/>
        <end position="126"/>
    </location>
</feature>
<feature type="transmembrane region" description="Helical" evidence="6">
    <location>
        <begin position="237"/>
        <end position="258"/>
    </location>
</feature>
<evidence type="ECO:0000256" key="1">
    <source>
        <dbReference type="ARBA" id="ARBA00004141"/>
    </source>
</evidence>
<comment type="similarity">
    <text evidence="5">Belongs to the FNT transporter (TC 1.A.16) family.</text>
</comment>
<keyword evidence="3 6" id="KW-1133">Transmembrane helix</keyword>
<dbReference type="Gene3D" id="1.20.1080.10">
    <property type="entry name" value="Glycerol uptake facilitator protein"/>
    <property type="match status" value="1"/>
</dbReference>
<comment type="subcellular location">
    <subcellularLocation>
        <location evidence="1">Membrane</location>
        <topology evidence="1">Multi-pass membrane protein</topology>
    </subcellularLocation>
</comment>
<dbReference type="PANTHER" id="PTHR30520">
    <property type="entry name" value="FORMATE TRANSPORTER-RELATED"/>
    <property type="match status" value="1"/>
</dbReference>
<dbReference type="Proteomes" id="UP000661894">
    <property type="component" value="Unassembled WGS sequence"/>
</dbReference>
<name>A0ABR8Z059_9MICO</name>
<reference evidence="7 8" key="1">
    <citation type="submission" date="2020-08" db="EMBL/GenBank/DDBJ databases">
        <title>A Genomic Blueprint of the Chicken Gut Microbiome.</title>
        <authorList>
            <person name="Gilroy R."/>
            <person name="Ravi A."/>
            <person name="Getino M."/>
            <person name="Pursley I."/>
            <person name="Horton D.L."/>
            <person name="Alikhan N.-F."/>
            <person name="Baker D."/>
            <person name="Gharbi K."/>
            <person name="Hall N."/>
            <person name="Watson M."/>
            <person name="Adriaenssens E.M."/>
            <person name="Foster-Nyarko E."/>
            <person name="Jarju S."/>
            <person name="Secka A."/>
            <person name="Antonio M."/>
            <person name="Oren A."/>
            <person name="Chaudhuri R."/>
            <person name="La Ragione R.M."/>
            <person name="Hildebrand F."/>
            <person name="Pallen M.J."/>
        </authorList>
    </citation>
    <scope>NUCLEOTIDE SEQUENCE [LARGE SCALE GENOMIC DNA]</scope>
    <source>
        <strain evidence="7 8">Sa1BUA1</strain>
    </source>
</reference>